<dbReference type="InterPro" id="IPR004875">
    <property type="entry name" value="DDE_SF_endonuclease_dom"/>
</dbReference>
<feature type="domain" description="DDE-1" evidence="2">
    <location>
        <begin position="109"/>
        <end position="247"/>
    </location>
</feature>
<sequence>MEGRLFGWTTSELKKLAYELAVRNNKQNKFSEEPENTSAARAAGFNRVSVGRFFELLGQTLDKHAFTPDRIYNCDETGVSVVPKTRSKVIAATGKKQVGALTSAERGTTITIEICFNAAGSYMPPMFIFPRKRMKRELLYGAPPNSWAECFETGWITAEIFLARFKKFVQFTNVSKANPVILLLDGHASHTQRLELIDEARNNGVTIICFPPHTTHKLQPGDVGFMRPLSVFYDQAVTAWLRSNPATTMSTALNAFKACGIFPYNDQIFTDADFVAAEATDIELNAEERRSADGQQPSLTPLDQNTLQLSLPQEQANDPAAGQNTLQLSLLQRQAYSPQILQPSQSQLSTSANYLPISAESSVSNLSLQPVVSNRRRSLPECQPSRKKSSETHLPTLSSLALEAVNSAKGTSKVKTCVMPDNQTVFHTSNSRSGLQESTLTATTLLDKSSCSYQVAVCEFEDRSSFHLISPKQLMPYPHMAQKRKRQVRRRGKTAIITVSPYKLELAERQRNTKCKKAKVQKSKQKKIQKNEKPKRKS</sequence>
<protein>
    <recommendedName>
        <fullName evidence="2">DDE-1 domain-containing protein</fullName>
    </recommendedName>
</protein>
<name>A0A8K0G1H9_IGNLU</name>
<feature type="region of interest" description="Disordered" evidence="1">
    <location>
        <begin position="510"/>
        <end position="538"/>
    </location>
</feature>
<dbReference type="PANTHER" id="PTHR19303:SF74">
    <property type="entry name" value="POGO TRANSPOSABLE ELEMENT WITH KRAB DOMAIN"/>
    <property type="match status" value="1"/>
</dbReference>
<dbReference type="GO" id="GO:0005634">
    <property type="term" value="C:nucleus"/>
    <property type="evidence" value="ECO:0007669"/>
    <property type="project" value="TreeGrafter"/>
</dbReference>
<keyword evidence="4" id="KW-1185">Reference proteome</keyword>
<dbReference type="InterPro" id="IPR050863">
    <property type="entry name" value="CenT-Element_Derived"/>
</dbReference>
<proteinExistence type="predicted"/>
<evidence type="ECO:0000313" key="4">
    <source>
        <dbReference type="Proteomes" id="UP000801492"/>
    </source>
</evidence>
<feature type="region of interest" description="Disordered" evidence="1">
    <location>
        <begin position="374"/>
        <end position="395"/>
    </location>
</feature>
<feature type="compositionally biased region" description="Basic residues" evidence="1">
    <location>
        <begin position="512"/>
        <end position="538"/>
    </location>
</feature>
<dbReference type="PANTHER" id="PTHR19303">
    <property type="entry name" value="TRANSPOSON"/>
    <property type="match status" value="1"/>
</dbReference>
<reference evidence="3" key="1">
    <citation type="submission" date="2019-08" db="EMBL/GenBank/DDBJ databases">
        <title>The genome of the North American firefly Photinus pyralis.</title>
        <authorList>
            <consortium name="Photinus pyralis genome working group"/>
            <person name="Fallon T.R."/>
            <person name="Sander Lower S.E."/>
            <person name="Weng J.-K."/>
        </authorList>
    </citation>
    <scope>NUCLEOTIDE SEQUENCE</scope>
    <source>
        <strain evidence="3">TRF0915ILg1</strain>
        <tissue evidence="3">Whole body</tissue>
    </source>
</reference>
<organism evidence="3 4">
    <name type="scientific">Ignelater luminosus</name>
    <name type="common">Cucubano</name>
    <name type="synonym">Pyrophorus luminosus</name>
    <dbReference type="NCBI Taxonomy" id="2038154"/>
    <lineage>
        <taxon>Eukaryota</taxon>
        <taxon>Metazoa</taxon>
        <taxon>Ecdysozoa</taxon>
        <taxon>Arthropoda</taxon>
        <taxon>Hexapoda</taxon>
        <taxon>Insecta</taxon>
        <taxon>Pterygota</taxon>
        <taxon>Neoptera</taxon>
        <taxon>Endopterygota</taxon>
        <taxon>Coleoptera</taxon>
        <taxon>Polyphaga</taxon>
        <taxon>Elateriformia</taxon>
        <taxon>Elateroidea</taxon>
        <taxon>Elateridae</taxon>
        <taxon>Agrypninae</taxon>
        <taxon>Pyrophorini</taxon>
        <taxon>Ignelater</taxon>
    </lineage>
</organism>
<dbReference type="AlphaFoldDB" id="A0A8K0G1H9"/>
<gene>
    <name evidence="3" type="ORF">ILUMI_21341</name>
</gene>
<dbReference type="Proteomes" id="UP000801492">
    <property type="component" value="Unassembled WGS sequence"/>
</dbReference>
<comment type="caution">
    <text evidence="3">The sequence shown here is derived from an EMBL/GenBank/DDBJ whole genome shotgun (WGS) entry which is preliminary data.</text>
</comment>
<dbReference type="EMBL" id="VTPC01090127">
    <property type="protein sequence ID" value="KAF2884832.1"/>
    <property type="molecule type" value="Genomic_DNA"/>
</dbReference>
<dbReference type="OrthoDB" id="8194222at2759"/>
<evidence type="ECO:0000259" key="2">
    <source>
        <dbReference type="Pfam" id="PF03184"/>
    </source>
</evidence>
<dbReference type="Pfam" id="PF03184">
    <property type="entry name" value="DDE_1"/>
    <property type="match status" value="1"/>
</dbReference>
<accession>A0A8K0G1H9</accession>
<dbReference type="GO" id="GO:0003677">
    <property type="term" value="F:DNA binding"/>
    <property type="evidence" value="ECO:0007669"/>
    <property type="project" value="TreeGrafter"/>
</dbReference>
<evidence type="ECO:0000313" key="3">
    <source>
        <dbReference type="EMBL" id="KAF2884832.1"/>
    </source>
</evidence>
<evidence type="ECO:0000256" key="1">
    <source>
        <dbReference type="SAM" id="MobiDB-lite"/>
    </source>
</evidence>